<dbReference type="Pfam" id="PF00248">
    <property type="entry name" value="Aldo_ket_red"/>
    <property type="match status" value="1"/>
</dbReference>
<dbReference type="KEGG" id="dalk:DSCA_47000"/>
<sequence>MLSRNLGQSGISVSAIGLGCMGLSEFYGKPTQASEAITLLHRAVDLGVTHFDTAEIYGQGHNEQLLGKAFAGRWDQIVLATKFGPQRDPATGAFVGVDGSPANVRNACEKSLKRLGTEKIDLYYLHRVDPATQIEDTVGEMARLVQEGKIGAVGLSEASAKTIERAHAVHPIAALQTEYSIFSRDIEKDILPTCVALGISLVAYSPLGRGMLTGRYTSAGDRPTGEDDFRARMQPRFQPGNIESNLKLVAAIKGIAAQRRCVAAQVALSWVLDQGDHVVAIPGTTKLANLQTNLGALECRLTEENRNTLNELADQVLGDRYSAEGMASVNQ</sequence>
<dbReference type="EMBL" id="AP021874">
    <property type="protein sequence ID" value="BBO70770.1"/>
    <property type="molecule type" value="Genomic_DNA"/>
</dbReference>
<organism evidence="3 4">
    <name type="scientific">Desulfosarcina alkanivorans</name>
    <dbReference type="NCBI Taxonomy" id="571177"/>
    <lineage>
        <taxon>Bacteria</taxon>
        <taxon>Pseudomonadati</taxon>
        <taxon>Thermodesulfobacteriota</taxon>
        <taxon>Desulfobacteria</taxon>
        <taxon>Desulfobacterales</taxon>
        <taxon>Desulfosarcinaceae</taxon>
        <taxon>Desulfosarcina</taxon>
    </lineage>
</organism>
<evidence type="ECO:0000259" key="2">
    <source>
        <dbReference type="Pfam" id="PF00248"/>
    </source>
</evidence>
<gene>
    <name evidence="3" type="ORF">DSCA_47000</name>
</gene>
<dbReference type="AlphaFoldDB" id="A0A5K7YQY5"/>
<protein>
    <submittedName>
        <fullName evidence="3">Aldo/keto reductase</fullName>
    </submittedName>
</protein>
<dbReference type="Proteomes" id="UP000427906">
    <property type="component" value="Chromosome"/>
</dbReference>
<evidence type="ECO:0000256" key="1">
    <source>
        <dbReference type="ARBA" id="ARBA00023002"/>
    </source>
</evidence>
<dbReference type="GO" id="GO:0016491">
    <property type="term" value="F:oxidoreductase activity"/>
    <property type="evidence" value="ECO:0007669"/>
    <property type="project" value="UniProtKB-KW"/>
</dbReference>
<keyword evidence="1" id="KW-0560">Oxidoreductase</keyword>
<evidence type="ECO:0000313" key="4">
    <source>
        <dbReference type="Proteomes" id="UP000427906"/>
    </source>
</evidence>
<dbReference type="PANTHER" id="PTHR43625">
    <property type="entry name" value="AFLATOXIN B1 ALDEHYDE REDUCTASE"/>
    <property type="match status" value="1"/>
</dbReference>
<dbReference type="Gene3D" id="3.20.20.100">
    <property type="entry name" value="NADP-dependent oxidoreductase domain"/>
    <property type="match status" value="1"/>
</dbReference>
<dbReference type="PANTHER" id="PTHR43625:SF40">
    <property type="entry name" value="ALDO-KETO REDUCTASE YAKC [NADP(+)]"/>
    <property type="match status" value="1"/>
</dbReference>
<reference evidence="3 4" key="1">
    <citation type="submission" date="2019-11" db="EMBL/GenBank/DDBJ databases">
        <title>Comparative genomics of hydrocarbon-degrading Desulfosarcina strains.</title>
        <authorList>
            <person name="Watanabe M."/>
            <person name="Kojima H."/>
            <person name="Fukui M."/>
        </authorList>
    </citation>
    <scope>NUCLEOTIDE SEQUENCE [LARGE SCALE GENOMIC DNA]</scope>
    <source>
        <strain evidence="3 4">PL12</strain>
    </source>
</reference>
<accession>A0A5K7YQY5</accession>
<dbReference type="InterPro" id="IPR023210">
    <property type="entry name" value="NADP_OxRdtase_dom"/>
</dbReference>
<keyword evidence="4" id="KW-1185">Reference proteome</keyword>
<feature type="domain" description="NADP-dependent oxidoreductase" evidence="2">
    <location>
        <begin position="16"/>
        <end position="313"/>
    </location>
</feature>
<evidence type="ECO:0000313" key="3">
    <source>
        <dbReference type="EMBL" id="BBO70770.1"/>
    </source>
</evidence>
<dbReference type="OrthoDB" id="5328358at2"/>
<dbReference type="RefSeq" id="WP_155318696.1">
    <property type="nucleotide sequence ID" value="NZ_AP021874.1"/>
</dbReference>
<dbReference type="GO" id="GO:0005737">
    <property type="term" value="C:cytoplasm"/>
    <property type="evidence" value="ECO:0007669"/>
    <property type="project" value="TreeGrafter"/>
</dbReference>
<name>A0A5K7YQY5_9BACT</name>
<proteinExistence type="predicted"/>
<dbReference type="InterPro" id="IPR036812">
    <property type="entry name" value="NAD(P)_OxRdtase_dom_sf"/>
</dbReference>
<dbReference type="InterPro" id="IPR050791">
    <property type="entry name" value="Aldo-Keto_reductase"/>
</dbReference>
<dbReference type="SUPFAM" id="SSF51430">
    <property type="entry name" value="NAD(P)-linked oxidoreductase"/>
    <property type="match status" value="1"/>
</dbReference>
<dbReference type="PROSITE" id="PS51257">
    <property type="entry name" value="PROKAR_LIPOPROTEIN"/>
    <property type="match status" value="1"/>
</dbReference>
<dbReference type="CDD" id="cd19076">
    <property type="entry name" value="AKR_AKR13A_13D"/>
    <property type="match status" value="1"/>
</dbReference>